<evidence type="ECO:0000256" key="4">
    <source>
        <dbReference type="SAM" id="SignalP"/>
    </source>
</evidence>
<dbReference type="Pfam" id="PF01551">
    <property type="entry name" value="Peptidase_M23"/>
    <property type="match status" value="1"/>
</dbReference>
<keyword evidence="2" id="KW-0175">Coiled coil</keyword>
<dbReference type="EMBL" id="WTYJ01000001">
    <property type="protein sequence ID" value="MXO97394.1"/>
    <property type="molecule type" value="Genomic_DNA"/>
</dbReference>
<dbReference type="OrthoDB" id="9809144at2"/>
<dbReference type="CDD" id="cd12797">
    <property type="entry name" value="M23_peptidase"/>
    <property type="match status" value="1"/>
</dbReference>
<evidence type="ECO:0000259" key="5">
    <source>
        <dbReference type="Pfam" id="PF01551"/>
    </source>
</evidence>
<keyword evidence="7" id="KW-1185">Reference proteome</keyword>
<sequence>MRRLRLWMLPGVLGLFAMAGSAQQFAEFDDAQQTRDALRQALADRAAAEQRSNRLEAEAEAAEDEADKASRGAAALAARIQQAEAGIAAAQAQMELIENRRRQLREELGREQRPVIELTAALQQFSRRPLTLSVLRPGSVKDVVYLRALLSSAVPEVQDRTSDLRDRITRSRELQEKAGKTAAALRAEEVQLNEGLKRLHAMETRHRLASRRAGGNATREAERALALAERARDLDGLVGELDRAGELRRRLAALPGPSLRPESPETAQLARDERPAGDGAVSTAAPPAPYVLPVTGRVVAGFGAPISIGYSQGVTFAPRENAVVIAPSAGRVAFAGPYRGYGRIVIIEHAGGWTSLITGLTRIDLDVGEDLVGGAPLGVAGADRPSVTLELRRGADPINPLLHAR</sequence>
<evidence type="ECO:0000313" key="7">
    <source>
        <dbReference type="Proteomes" id="UP000469430"/>
    </source>
</evidence>
<dbReference type="Proteomes" id="UP000469430">
    <property type="component" value="Unassembled WGS sequence"/>
</dbReference>
<comment type="caution">
    <text evidence="6">The sequence shown here is derived from an EMBL/GenBank/DDBJ whole genome shotgun (WGS) entry which is preliminary data.</text>
</comment>
<dbReference type="InterPro" id="IPR016047">
    <property type="entry name" value="M23ase_b-sheet_dom"/>
</dbReference>
<feature type="chain" id="PRO_5026103496" evidence="4">
    <location>
        <begin position="27"/>
        <end position="405"/>
    </location>
</feature>
<feature type="coiled-coil region" evidence="2">
    <location>
        <begin position="31"/>
        <end position="107"/>
    </location>
</feature>
<dbReference type="GO" id="GO:0004222">
    <property type="term" value="F:metalloendopeptidase activity"/>
    <property type="evidence" value="ECO:0007669"/>
    <property type="project" value="TreeGrafter"/>
</dbReference>
<proteinExistence type="predicted"/>
<protein>
    <submittedName>
        <fullName evidence="6">Peptidoglycan DD-metalloendopeptidase family protein</fullName>
    </submittedName>
</protein>
<keyword evidence="1 4" id="KW-0732">Signal</keyword>
<name>A0A6I4TN55_9SPHN</name>
<evidence type="ECO:0000256" key="2">
    <source>
        <dbReference type="SAM" id="Coils"/>
    </source>
</evidence>
<dbReference type="PANTHER" id="PTHR21666">
    <property type="entry name" value="PEPTIDASE-RELATED"/>
    <property type="match status" value="1"/>
</dbReference>
<feature type="domain" description="M23ase beta-sheet core" evidence="5">
    <location>
        <begin position="311"/>
        <end position="400"/>
    </location>
</feature>
<dbReference type="PANTHER" id="PTHR21666:SF289">
    <property type="entry name" value="L-ALA--D-GLU ENDOPEPTIDASE"/>
    <property type="match status" value="1"/>
</dbReference>
<reference evidence="6 7" key="1">
    <citation type="submission" date="2019-12" db="EMBL/GenBank/DDBJ databases">
        <title>Genomic-based taxomic classification of the family Erythrobacteraceae.</title>
        <authorList>
            <person name="Xu L."/>
        </authorList>
    </citation>
    <scope>NUCLEOTIDE SEQUENCE [LARGE SCALE GENOMIC DNA]</scope>
    <source>
        <strain evidence="6 7">S36</strain>
    </source>
</reference>
<dbReference type="Gene3D" id="2.70.70.10">
    <property type="entry name" value="Glucose Permease (Domain IIA)"/>
    <property type="match status" value="1"/>
</dbReference>
<dbReference type="SUPFAM" id="SSF51261">
    <property type="entry name" value="Duplicated hybrid motif"/>
    <property type="match status" value="1"/>
</dbReference>
<feature type="region of interest" description="Disordered" evidence="3">
    <location>
        <begin position="255"/>
        <end position="282"/>
    </location>
</feature>
<evidence type="ECO:0000256" key="3">
    <source>
        <dbReference type="SAM" id="MobiDB-lite"/>
    </source>
</evidence>
<dbReference type="AlphaFoldDB" id="A0A6I4TN55"/>
<dbReference type="RefSeq" id="WP_160758980.1">
    <property type="nucleotide sequence ID" value="NZ_JBHSCP010000001.1"/>
</dbReference>
<evidence type="ECO:0000313" key="6">
    <source>
        <dbReference type="EMBL" id="MXO97394.1"/>
    </source>
</evidence>
<evidence type="ECO:0000256" key="1">
    <source>
        <dbReference type="ARBA" id="ARBA00022729"/>
    </source>
</evidence>
<gene>
    <name evidence="6" type="ORF">GRI97_00140</name>
</gene>
<feature type="signal peptide" evidence="4">
    <location>
        <begin position="1"/>
        <end position="26"/>
    </location>
</feature>
<accession>A0A6I4TN55</accession>
<dbReference type="InterPro" id="IPR050570">
    <property type="entry name" value="Cell_wall_metabolism_enzyme"/>
</dbReference>
<dbReference type="InterPro" id="IPR011055">
    <property type="entry name" value="Dup_hybrid_motif"/>
</dbReference>
<organism evidence="6 7">
    <name type="scientific">Croceibacterium xixiisoli</name>
    <dbReference type="NCBI Taxonomy" id="1476466"/>
    <lineage>
        <taxon>Bacteria</taxon>
        <taxon>Pseudomonadati</taxon>
        <taxon>Pseudomonadota</taxon>
        <taxon>Alphaproteobacteria</taxon>
        <taxon>Sphingomonadales</taxon>
        <taxon>Erythrobacteraceae</taxon>
        <taxon>Croceibacterium</taxon>
    </lineage>
</organism>